<evidence type="ECO:0000259" key="6">
    <source>
        <dbReference type="PROSITE" id="PS51078"/>
    </source>
</evidence>
<reference evidence="7 8" key="1">
    <citation type="submission" date="2019-07" db="EMBL/GenBank/DDBJ databases">
        <title>Whole genome shotgun sequence of Oceanobacillus sojae NBRC 105379.</title>
        <authorList>
            <person name="Hosoyama A."/>
            <person name="Uohara A."/>
            <person name="Ohji S."/>
            <person name="Ichikawa N."/>
        </authorList>
    </citation>
    <scope>NUCLEOTIDE SEQUENCE [LARGE SCALE GENOMIC DNA]</scope>
    <source>
        <strain evidence="7 8">NBRC 105379</strain>
    </source>
</reference>
<dbReference type="SUPFAM" id="SSF46785">
    <property type="entry name" value="Winged helix' DNA-binding domain"/>
    <property type="match status" value="1"/>
</dbReference>
<keyword evidence="1" id="KW-0805">Transcription regulation</keyword>
<dbReference type="InterPro" id="IPR014757">
    <property type="entry name" value="Tscrpt_reg_IclR_C"/>
</dbReference>
<evidence type="ECO:0000313" key="7">
    <source>
        <dbReference type="EMBL" id="GEN89266.1"/>
    </source>
</evidence>
<dbReference type="GO" id="GO:0003700">
    <property type="term" value="F:DNA-binding transcription factor activity"/>
    <property type="evidence" value="ECO:0007669"/>
    <property type="project" value="TreeGrafter"/>
</dbReference>
<dbReference type="PROSITE" id="PS51077">
    <property type="entry name" value="HTH_ICLR"/>
    <property type="match status" value="1"/>
</dbReference>
<keyword evidence="8" id="KW-1185">Reference proteome</keyword>
<feature type="coiled-coil region" evidence="4">
    <location>
        <begin position="163"/>
        <end position="190"/>
    </location>
</feature>
<dbReference type="SMART" id="SM00346">
    <property type="entry name" value="HTH_ICLR"/>
    <property type="match status" value="1"/>
</dbReference>
<dbReference type="SUPFAM" id="SSF55781">
    <property type="entry name" value="GAF domain-like"/>
    <property type="match status" value="1"/>
</dbReference>
<dbReference type="Pfam" id="PF01614">
    <property type="entry name" value="IclR_C"/>
    <property type="match status" value="1"/>
</dbReference>
<feature type="domain" description="IclR-ED" evidence="6">
    <location>
        <begin position="65"/>
        <end position="247"/>
    </location>
</feature>
<dbReference type="InterPro" id="IPR005471">
    <property type="entry name" value="Tscrpt_reg_IclR_N"/>
</dbReference>
<dbReference type="PANTHER" id="PTHR30136:SF35">
    <property type="entry name" value="HTH-TYPE TRANSCRIPTIONAL REGULATOR RV1719"/>
    <property type="match status" value="1"/>
</dbReference>
<name>A0A511ZP86_9BACI</name>
<gene>
    <name evidence="7" type="ORF">OSO01_40050</name>
</gene>
<dbReference type="InterPro" id="IPR036388">
    <property type="entry name" value="WH-like_DNA-bd_sf"/>
</dbReference>
<keyword evidence="3" id="KW-0804">Transcription</keyword>
<dbReference type="Gene3D" id="3.30.450.40">
    <property type="match status" value="1"/>
</dbReference>
<feature type="domain" description="HTH iclR-type" evidence="5">
    <location>
        <begin position="3"/>
        <end position="64"/>
    </location>
</feature>
<dbReference type="PROSITE" id="PS51078">
    <property type="entry name" value="ICLR_ED"/>
    <property type="match status" value="1"/>
</dbReference>
<evidence type="ECO:0000256" key="4">
    <source>
        <dbReference type="SAM" id="Coils"/>
    </source>
</evidence>
<dbReference type="Proteomes" id="UP000321558">
    <property type="component" value="Unassembled WGS sequence"/>
</dbReference>
<organism evidence="7 8">
    <name type="scientific">Oceanobacillus sojae</name>
    <dbReference type="NCBI Taxonomy" id="582851"/>
    <lineage>
        <taxon>Bacteria</taxon>
        <taxon>Bacillati</taxon>
        <taxon>Bacillota</taxon>
        <taxon>Bacilli</taxon>
        <taxon>Bacillales</taxon>
        <taxon>Bacillaceae</taxon>
        <taxon>Oceanobacillus</taxon>
    </lineage>
</organism>
<protein>
    <submittedName>
        <fullName evidence="7">IclR family transcriptional regulator</fullName>
    </submittedName>
</protein>
<evidence type="ECO:0000256" key="3">
    <source>
        <dbReference type="ARBA" id="ARBA00023163"/>
    </source>
</evidence>
<proteinExistence type="predicted"/>
<accession>A0A511ZP86</accession>
<dbReference type="GO" id="GO:0003677">
    <property type="term" value="F:DNA binding"/>
    <property type="evidence" value="ECO:0007669"/>
    <property type="project" value="UniProtKB-KW"/>
</dbReference>
<dbReference type="InterPro" id="IPR029016">
    <property type="entry name" value="GAF-like_dom_sf"/>
</dbReference>
<dbReference type="RefSeq" id="WP_147212175.1">
    <property type="nucleotide sequence ID" value="NZ_BJYM01000020.1"/>
</dbReference>
<evidence type="ECO:0000256" key="1">
    <source>
        <dbReference type="ARBA" id="ARBA00023015"/>
    </source>
</evidence>
<keyword evidence="2" id="KW-0238">DNA-binding</keyword>
<dbReference type="GO" id="GO:0045892">
    <property type="term" value="P:negative regulation of DNA-templated transcription"/>
    <property type="evidence" value="ECO:0007669"/>
    <property type="project" value="TreeGrafter"/>
</dbReference>
<dbReference type="InterPro" id="IPR036390">
    <property type="entry name" value="WH_DNA-bd_sf"/>
</dbReference>
<dbReference type="OrthoDB" id="9778379at2"/>
<evidence type="ECO:0000256" key="2">
    <source>
        <dbReference type="ARBA" id="ARBA00023125"/>
    </source>
</evidence>
<dbReference type="InterPro" id="IPR050707">
    <property type="entry name" value="HTH_MetabolicPath_Reg"/>
</dbReference>
<dbReference type="Gene3D" id="1.10.10.10">
    <property type="entry name" value="Winged helix-like DNA-binding domain superfamily/Winged helix DNA-binding domain"/>
    <property type="match status" value="1"/>
</dbReference>
<evidence type="ECO:0000259" key="5">
    <source>
        <dbReference type="PROSITE" id="PS51077"/>
    </source>
</evidence>
<comment type="caution">
    <text evidence="7">The sequence shown here is derived from an EMBL/GenBank/DDBJ whole genome shotgun (WGS) entry which is preliminary data.</text>
</comment>
<dbReference type="STRING" id="582851.GCA_900162665_03670"/>
<dbReference type="EMBL" id="BJYM01000020">
    <property type="protein sequence ID" value="GEN89266.1"/>
    <property type="molecule type" value="Genomic_DNA"/>
</dbReference>
<dbReference type="AlphaFoldDB" id="A0A511ZP86"/>
<keyword evidence="4" id="KW-0175">Coiled coil</keyword>
<evidence type="ECO:0000313" key="8">
    <source>
        <dbReference type="Proteomes" id="UP000321558"/>
    </source>
</evidence>
<dbReference type="Pfam" id="PF09339">
    <property type="entry name" value="HTH_IclR"/>
    <property type="match status" value="1"/>
</dbReference>
<dbReference type="PANTHER" id="PTHR30136">
    <property type="entry name" value="HELIX-TURN-HELIX TRANSCRIPTIONAL REGULATOR, ICLR FAMILY"/>
    <property type="match status" value="1"/>
</dbReference>
<sequence length="253" mass="28149">MSVKSAERVLRIFELLSANIDGMTIKEISETLQLPQSSTSGLIKTLLNENYLSVNQQNHFILGPKLIPVGNAAMESLDISSLGHSSLKELMELIEETVFMAVLADQELVYVAKIDSNRSIRTSAYPGGQKPLYCTGLGKAYLAFMNEADRADYLNTIELKPITKQTITDKEKLEEKLQEYKQQGYSIDNEENEDGLYCLAAPIFDMKGAIQAAISVAGPKERMLRQEDSIIKHLKQKANDISAKLGYVRKEGV</sequence>